<dbReference type="AlphaFoldDB" id="A0ABD5UW93"/>
<feature type="compositionally biased region" description="Polar residues" evidence="1">
    <location>
        <begin position="61"/>
        <end position="71"/>
    </location>
</feature>
<dbReference type="RefSeq" id="WP_379746154.1">
    <property type="nucleotide sequence ID" value="NZ_JBHSXL010000012.1"/>
</dbReference>
<evidence type="ECO:0000313" key="3">
    <source>
        <dbReference type="Proteomes" id="UP001596296"/>
    </source>
</evidence>
<dbReference type="EMBL" id="JBHSXL010000012">
    <property type="protein sequence ID" value="MFC6893762.1"/>
    <property type="molecule type" value="Genomic_DNA"/>
</dbReference>
<organism evidence="2 3">
    <name type="scientific">Halopenitus salinus</name>
    <dbReference type="NCBI Taxonomy" id="1198295"/>
    <lineage>
        <taxon>Archaea</taxon>
        <taxon>Methanobacteriati</taxon>
        <taxon>Methanobacteriota</taxon>
        <taxon>Stenosarchaea group</taxon>
        <taxon>Halobacteria</taxon>
        <taxon>Halobacteriales</taxon>
        <taxon>Haloferacaceae</taxon>
        <taxon>Halopenitus</taxon>
    </lineage>
</organism>
<proteinExistence type="predicted"/>
<protein>
    <recommendedName>
        <fullName evidence="4">Halobacterial output domain-containing protein</fullName>
    </recommendedName>
</protein>
<keyword evidence="3" id="KW-1185">Reference proteome</keyword>
<comment type="caution">
    <text evidence="2">The sequence shown here is derived from an EMBL/GenBank/DDBJ whole genome shotgun (WGS) entry which is preliminary data.</text>
</comment>
<gene>
    <name evidence="2" type="ORF">ACFQE9_14270</name>
</gene>
<accession>A0ABD5UW93</accession>
<evidence type="ECO:0000313" key="2">
    <source>
        <dbReference type="EMBL" id="MFC6893762.1"/>
    </source>
</evidence>
<dbReference type="Proteomes" id="UP001596296">
    <property type="component" value="Unassembled WGS sequence"/>
</dbReference>
<sequence>MSPTPSFTLDVETATAFRDWLFETGVENHNDPQIANPLAELAAAIDGELHDGTEYVAISASTTAFPPNDQRTNVDDAGSPTHQESAEPTRPADAVPVDDADSDPARLYDSLPDDVWHGSLDQPDPGQSNTAPGHRQKPSSTAVPHTQGRDSRIPVRYRTSYECSVCGSLRELETSLQVCAFVDDCAGCGAVDVRFSAVGIPEPVPDSS</sequence>
<evidence type="ECO:0000256" key="1">
    <source>
        <dbReference type="SAM" id="MobiDB-lite"/>
    </source>
</evidence>
<name>A0ABD5UW93_9EURY</name>
<evidence type="ECO:0008006" key="4">
    <source>
        <dbReference type="Google" id="ProtNLM"/>
    </source>
</evidence>
<reference evidence="2 3" key="1">
    <citation type="journal article" date="2019" name="Int. J. Syst. Evol. Microbiol.">
        <title>The Global Catalogue of Microorganisms (GCM) 10K type strain sequencing project: providing services to taxonomists for standard genome sequencing and annotation.</title>
        <authorList>
            <consortium name="The Broad Institute Genomics Platform"/>
            <consortium name="The Broad Institute Genome Sequencing Center for Infectious Disease"/>
            <person name="Wu L."/>
            <person name="Ma J."/>
        </authorList>
    </citation>
    <scope>NUCLEOTIDE SEQUENCE [LARGE SCALE GENOMIC DNA]</scope>
    <source>
        <strain evidence="2 3">SKJ47</strain>
    </source>
</reference>
<feature type="region of interest" description="Disordered" evidence="1">
    <location>
        <begin position="61"/>
        <end position="151"/>
    </location>
</feature>